<gene>
    <name evidence="1" type="primary">ccoS</name>
    <name evidence="1" type="ORF">CJD36_008460</name>
</gene>
<dbReference type="Pfam" id="PF03597">
    <property type="entry name" value="FixS"/>
    <property type="match status" value="1"/>
</dbReference>
<keyword evidence="2" id="KW-1185">Reference proteome</keyword>
<evidence type="ECO:0000313" key="2">
    <source>
        <dbReference type="Proteomes" id="UP000239872"/>
    </source>
</evidence>
<reference evidence="1 2" key="1">
    <citation type="submission" date="2018-01" db="EMBL/GenBank/DDBJ databases">
        <title>A novel member of the phylum Bacteroidetes isolated from glacier ice.</title>
        <authorList>
            <person name="Liu Q."/>
            <person name="Xin Y.-H."/>
        </authorList>
    </citation>
    <scope>NUCLEOTIDE SEQUENCE [LARGE SCALE GENOMIC DNA]</scope>
    <source>
        <strain evidence="1 2">RB1R16</strain>
    </source>
</reference>
<dbReference type="NCBIfam" id="TIGR00847">
    <property type="entry name" value="ccoS"/>
    <property type="match status" value="1"/>
</dbReference>
<dbReference type="EMBL" id="PPSL01000002">
    <property type="protein sequence ID" value="PQJ11817.1"/>
    <property type="molecule type" value="Genomic_DNA"/>
</dbReference>
<accession>A0A2S7SYX8</accession>
<proteinExistence type="predicted"/>
<protein>
    <submittedName>
        <fullName evidence="1">Cbb3-type cytochrome oxidase assembly protein CcoS</fullName>
    </submittedName>
</protein>
<dbReference type="RefSeq" id="WP_105038697.1">
    <property type="nucleotide sequence ID" value="NZ_PPSL01000002.1"/>
</dbReference>
<evidence type="ECO:0000313" key="1">
    <source>
        <dbReference type="EMBL" id="PQJ11817.1"/>
    </source>
</evidence>
<dbReference type="InterPro" id="IPR004714">
    <property type="entry name" value="Cyt_oxidase_maturation_cbb3"/>
</dbReference>
<dbReference type="OrthoDB" id="9802763at2"/>
<name>A0A2S7SYX8_9BACT</name>
<dbReference type="AlphaFoldDB" id="A0A2S7SYX8"/>
<sequence>MSALIVLVLISLLVAGTFLGAFIWSIYDDQYSDKEGAAMRMLFDEEFETKNK</sequence>
<comment type="caution">
    <text evidence="1">The sequence shown here is derived from an EMBL/GenBank/DDBJ whole genome shotgun (WGS) entry which is preliminary data.</text>
</comment>
<dbReference type="Proteomes" id="UP000239872">
    <property type="component" value="Unassembled WGS sequence"/>
</dbReference>
<organism evidence="1 2">
    <name type="scientific">Flavipsychrobacter stenotrophus</name>
    <dbReference type="NCBI Taxonomy" id="2077091"/>
    <lineage>
        <taxon>Bacteria</taxon>
        <taxon>Pseudomonadati</taxon>
        <taxon>Bacteroidota</taxon>
        <taxon>Chitinophagia</taxon>
        <taxon>Chitinophagales</taxon>
        <taxon>Chitinophagaceae</taxon>
        <taxon>Flavipsychrobacter</taxon>
    </lineage>
</organism>